<gene>
    <name evidence="1" type="ORF">BJ138DRAFT_817917</name>
</gene>
<name>A0ACB8AG89_9AGAM</name>
<evidence type="ECO:0000313" key="2">
    <source>
        <dbReference type="Proteomes" id="UP000790377"/>
    </source>
</evidence>
<dbReference type="Proteomes" id="UP000790377">
    <property type="component" value="Unassembled WGS sequence"/>
</dbReference>
<evidence type="ECO:0000313" key="1">
    <source>
        <dbReference type="EMBL" id="KAH7912173.1"/>
    </source>
</evidence>
<organism evidence="1 2">
    <name type="scientific">Hygrophoropsis aurantiaca</name>
    <dbReference type="NCBI Taxonomy" id="72124"/>
    <lineage>
        <taxon>Eukaryota</taxon>
        <taxon>Fungi</taxon>
        <taxon>Dikarya</taxon>
        <taxon>Basidiomycota</taxon>
        <taxon>Agaricomycotina</taxon>
        <taxon>Agaricomycetes</taxon>
        <taxon>Agaricomycetidae</taxon>
        <taxon>Boletales</taxon>
        <taxon>Coniophorineae</taxon>
        <taxon>Hygrophoropsidaceae</taxon>
        <taxon>Hygrophoropsis</taxon>
    </lineage>
</organism>
<sequence>MYLFSLPTIARSLQTLSSTTGYILFLLCVVLCYVFRAWVHCAICSKYLTADIVHCSLWIFPLVSTILKCHQEKSVSYCQEWDSQLTSLLKFLYGNESVCSDGRDLTRE</sequence>
<reference evidence="1" key="1">
    <citation type="journal article" date="2021" name="New Phytol.">
        <title>Evolutionary innovations through gain and loss of genes in the ectomycorrhizal Boletales.</title>
        <authorList>
            <person name="Wu G."/>
            <person name="Miyauchi S."/>
            <person name="Morin E."/>
            <person name="Kuo A."/>
            <person name="Drula E."/>
            <person name="Varga T."/>
            <person name="Kohler A."/>
            <person name="Feng B."/>
            <person name="Cao Y."/>
            <person name="Lipzen A."/>
            <person name="Daum C."/>
            <person name="Hundley H."/>
            <person name="Pangilinan J."/>
            <person name="Johnson J."/>
            <person name="Barry K."/>
            <person name="LaButti K."/>
            <person name="Ng V."/>
            <person name="Ahrendt S."/>
            <person name="Min B."/>
            <person name="Choi I.G."/>
            <person name="Park H."/>
            <person name="Plett J.M."/>
            <person name="Magnuson J."/>
            <person name="Spatafora J.W."/>
            <person name="Nagy L.G."/>
            <person name="Henrissat B."/>
            <person name="Grigoriev I.V."/>
            <person name="Yang Z.L."/>
            <person name="Xu J."/>
            <person name="Martin F.M."/>
        </authorList>
    </citation>
    <scope>NUCLEOTIDE SEQUENCE</scope>
    <source>
        <strain evidence="1">ATCC 28755</strain>
    </source>
</reference>
<protein>
    <submittedName>
        <fullName evidence="1">Uncharacterized protein</fullName>
    </submittedName>
</protein>
<dbReference type="EMBL" id="MU267657">
    <property type="protein sequence ID" value="KAH7912173.1"/>
    <property type="molecule type" value="Genomic_DNA"/>
</dbReference>
<comment type="caution">
    <text evidence="1">The sequence shown here is derived from an EMBL/GenBank/DDBJ whole genome shotgun (WGS) entry which is preliminary data.</text>
</comment>
<keyword evidence="2" id="KW-1185">Reference proteome</keyword>
<accession>A0ACB8AG89</accession>
<proteinExistence type="predicted"/>